<dbReference type="AlphaFoldDB" id="A0A2L0FBR0"/>
<accession>A0A2L0FBR0</accession>
<reference evidence="1 2" key="1">
    <citation type="submission" date="2015-09" db="EMBL/GenBank/DDBJ databases">
        <title>Sorangium comparison.</title>
        <authorList>
            <person name="Zaburannyi N."/>
            <person name="Bunk B."/>
            <person name="Overmann J."/>
            <person name="Mueller R."/>
        </authorList>
    </citation>
    <scope>NUCLEOTIDE SEQUENCE [LARGE SCALE GENOMIC DNA]</scope>
    <source>
        <strain evidence="1 2">So ce26</strain>
    </source>
</reference>
<dbReference type="EMBL" id="CP012673">
    <property type="protein sequence ID" value="AUX48994.1"/>
    <property type="molecule type" value="Genomic_DNA"/>
</dbReference>
<dbReference type="Proteomes" id="UP000238348">
    <property type="component" value="Chromosome"/>
</dbReference>
<name>A0A2L0FBR0_SORCE</name>
<evidence type="ECO:0008006" key="3">
    <source>
        <dbReference type="Google" id="ProtNLM"/>
    </source>
</evidence>
<proteinExistence type="predicted"/>
<evidence type="ECO:0000313" key="2">
    <source>
        <dbReference type="Proteomes" id="UP000238348"/>
    </source>
</evidence>
<organism evidence="1 2">
    <name type="scientific">Sorangium cellulosum</name>
    <name type="common">Polyangium cellulosum</name>
    <dbReference type="NCBI Taxonomy" id="56"/>
    <lineage>
        <taxon>Bacteria</taxon>
        <taxon>Pseudomonadati</taxon>
        <taxon>Myxococcota</taxon>
        <taxon>Polyangia</taxon>
        <taxon>Polyangiales</taxon>
        <taxon>Polyangiaceae</taxon>
        <taxon>Sorangium</taxon>
    </lineage>
</organism>
<evidence type="ECO:0000313" key="1">
    <source>
        <dbReference type="EMBL" id="AUX48994.1"/>
    </source>
</evidence>
<protein>
    <recommendedName>
        <fullName evidence="3">Ribbon-helix-helix protein CopG domain-containing protein</fullName>
    </recommendedName>
</protein>
<gene>
    <name evidence="1" type="ORF">SOCE26_105390</name>
</gene>
<sequence length="89" mass="9826">MTLTLDLDTSLAARLQSEARRRGTTEAAIVEELLRAKLPAPASLADAVEEWLIEDQTSDPAELERRERDLAALKEGLNAAHSSDRKLFP</sequence>